<evidence type="ECO:0000313" key="3">
    <source>
        <dbReference type="Proteomes" id="UP000288086"/>
    </source>
</evidence>
<feature type="compositionally biased region" description="Basic and acidic residues" evidence="1">
    <location>
        <begin position="281"/>
        <end position="290"/>
    </location>
</feature>
<dbReference type="Gene3D" id="2.10.10.20">
    <property type="entry name" value="Carbohydrate-binding module superfamily 5/12"/>
    <property type="match status" value="1"/>
</dbReference>
<feature type="region of interest" description="Disordered" evidence="1">
    <location>
        <begin position="104"/>
        <end position="172"/>
    </location>
</feature>
<name>A0A3S3SP75_9BACT</name>
<dbReference type="InterPro" id="IPR008160">
    <property type="entry name" value="Collagen"/>
</dbReference>
<dbReference type="AlphaFoldDB" id="A0A3S3SP75"/>
<evidence type="ECO:0000313" key="2">
    <source>
        <dbReference type="EMBL" id="RWX47056.1"/>
    </source>
</evidence>
<dbReference type="Pfam" id="PF01391">
    <property type="entry name" value="Collagen"/>
    <property type="match status" value="1"/>
</dbReference>
<feature type="compositionally biased region" description="Low complexity" evidence="1">
    <location>
        <begin position="291"/>
        <end position="303"/>
    </location>
</feature>
<sequence>MRTADGFGRNEKKSMVTALCLASLVLAAPTVRAEKVVVIPLGSKTYVGASILWAGAWRGEENFQYAIGDGMQFDGSSYICVKDHESSLALIPSDDPDHWSLMAVKGGTGDAGEQGVQGATGAKGDTGEQGVQGATGVKGDQGDSGTPGVKGDKGDQGDPGPAGTSSWTDGTGKVTATVDVGIGAGAATPGAKLDVDGEIKMHSTTDTCDAAGAGKIRWSGSDFEGCNGTKWVSFTSEVPTVTSGTGQVWMDRNLGARQVATSLTDTAAYGDLYQWGRLTDGHEKRSHHDPTPQTTTTLSPTDVPGHDEFIAVPGGGGPNWDWRDGQNNNMWQGLDGINNPCPTGFRLPTETEWQAEIDQYGATGSALFDSPLKLVVGGYRSYSDGI</sequence>
<feature type="non-terminal residue" evidence="2">
    <location>
        <position position="386"/>
    </location>
</feature>
<protein>
    <submittedName>
        <fullName evidence="2">Major paralogous domain-containing protein</fullName>
    </submittedName>
</protein>
<proteinExistence type="predicted"/>
<dbReference type="Proteomes" id="UP000288086">
    <property type="component" value="Unassembled WGS sequence"/>
</dbReference>
<feature type="region of interest" description="Disordered" evidence="1">
    <location>
        <begin position="281"/>
        <end position="305"/>
    </location>
</feature>
<evidence type="ECO:0000256" key="1">
    <source>
        <dbReference type="SAM" id="MobiDB-lite"/>
    </source>
</evidence>
<organism evidence="2 3">
    <name type="scientific">Candidatus Electrothrix communis</name>
    <dbReference type="NCBI Taxonomy" id="1859133"/>
    <lineage>
        <taxon>Bacteria</taxon>
        <taxon>Pseudomonadati</taxon>
        <taxon>Thermodesulfobacteriota</taxon>
        <taxon>Desulfobulbia</taxon>
        <taxon>Desulfobulbales</taxon>
        <taxon>Desulfobulbaceae</taxon>
        <taxon>Candidatus Electrothrix</taxon>
    </lineage>
</organism>
<comment type="caution">
    <text evidence="2">The sequence shown here is derived from an EMBL/GenBank/DDBJ whole genome shotgun (WGS) entry which is preliminary data.</text>
</comment>
<keyword evidence="3" id="KW-1185">Reference proteome</keyword>
<dbReference type="EMBL" id="MTKP01000240">
    <property type="protein sequence ID" value="RWX47056.1"/>
    <property type="molecule type" value="Genomic_DNA"/>
</dbReference>
<reference evidence="2 3" key="1">
    <citation type="submission" date="2017-01" db="EMBL/GenBank/DDBJ databases">
        <title>The cable genome- insights into the physiology and evolution of filamentous bacteria capable of sulfide oxidation via long distance electron transfer.</title>
        <authorList>
            <person name="Schreiber L."/>
            <person name="Bjerg J.T."/>
            <person name="Boggild A."/>
            <person name="Van De Vossenberg J."/>
            <person name="Meysman F."/>
            <person name="Nielsen L.P."/>
            <person name="Schramm A."/>
            <person name="Kjeldsen K.U."/>
        </authorList>
    </citation>
    <scope>NUCLEOTIDE SEQUENCE [LARGE SCALE GENOMIC DNA]</scope>
    <source>
        <strain evidence="2">A1</strain>
    </source>
</reference>
<gene>
    <name evidence="2" type="ORF">VT98_12401</name>
</gene>
<accession>A0A3S3SP75</accession>